<dbReference type="PRINTS" id="PR02065">
    <property type="entry name" value="PROTEINDPCD"/>
</dbReference>
<keyword evidence="4" id="KW-1185">Reference proteome</keyword>
<dbReference type="InterPro" id="IPR026224">
    <property type="entry name" value="DPCD"/>
</dbReference>
<proteinExistence type="inferred from homology"/>
<sequence>MTDWLSQLKKAKKSCIVDGKLKKVHFDFGDGREMVEEYNLDTNVVTRRAWRCNKELKGEDKWDVEIGDPEPVYNSDDMPLIRENSNQPIVSRRVTRMNLEWRIRNLPYSLETYSVTADQDSGCLVVRTTNKKYFKKLAIPDLTRLHLLPQQENVTFSHKFNTLIITYKKPKALLELEKSLLEEVEKVQPKHQDMDCKPS</sequence>
<dbReference type="Pfam" id="PF14913">
    <property type="entry name" value="DPCD"/>
    <property type="match status" value="1"/>
</dbReference>
<evidence type="ECO:0000313" key="4">
    <source>
        <dbReference type="Proteomes" id="UP001159042"/>
    </source>
</evidence>
<dbReference type="AlphaFoldDB" id="A0AAV8V778"/>
<comment type="caution">
    <text evidence="3">The sequence shown here is derived from an EMBL/GenBank/DDBJ whole genome shotgun (WGS) entry which is preliminary data.</text>
</comment>
<protein>
    <recommendedName>
        <fullName evidence="2">Protein DPCD</fullName>
    </recommendedName>
</protein>
<comment type="similarity">
    <text evidence="1">Belongs to the DPCD family.</text>
</comment>
<dbReference type="EMBL" id="JANEYG010000369">
    <property type="protein sequence ID" value="KAJ8910033.1"/>
    <property type="molecule type" value="Genomic_DNA"/>
</dbReference>
<name>A0AAV8V778_9CUCU</name>
<organism evidence="3 4">
    <name type="scientific">Exocentrus adspersus</name>
    <dbReference type="NCBI Taxonomy" id="1586481"/>
    <lineage>
        <taxon>Eukaryota</taxon>
        <taxon>Metazoa</taxon>
        <taxon>Ecdysozoa</taxon>
        <taxon>Arthropoda</taxon>
        <taxon>Hexapoda</taxon>
        <taxon>Insecta</taxon>
        <taxon>Pterygota</taxon>
        <taxon>Neoptera</taxon>
        <taxon>Endopterygota</taxon>
        <taxon>Coleoptera</taxon>
        <taxon>Polyphaga</taxon>
        <taxon>Cucujiformia</taxon>
        <taxon>Chrysomeloidea</taxon>
        <taxon>Cerambycidae</taxon>
        <taxon>Lamiinae</taxon>
        <taxon>Acanthocinini</taxon>
        <taxon>Exocentrus</taxon>
    </lineage>
</organism>
<evidence type="ECO:0000256" key="1">
    <source>
        <dbReference type="ARBA" id="ARBA00010597"/>
    </source>
</evidence>
<reference evidence="3 4" key="1">
    <citation type="journal article" date="2023" name="Insect Mol. Biol.">
        <title>Genome sequencing provides insights into the evolution of gene families encoding plant cell wall-degrading enzymes in longhorned beetles.</title>
        <authorList>
            <person name="Shin N.R."/>
            <person name="Okamura Y."/>
            <person name="Kirsch R."/>
            <person name="Pauchet Y."/>
        </authorList>
    </citation>
    <scope>NUCLEOTIDE SEQUENCE [LARGE SCALE GENOMIC DNA]</scope>
    <source>
        <strain evidence="3">EAD_L_NR</strain>
    </source>
</reference>
<evidence type="ECO:0000256" key="2">
    <source>
        <dbReference type="ARBA" id="ARBA00020330"/>
    </source>
</evidence>
<gene>
    <name evidence="3" type="ORF">NQ315_003463</name>
</gene>
<dbReference type="PANTHER" id="PTHR31921:SF1">
    <property type="entry name" value="PROTEIN DPCD"/>
    <property type="match status" value="1"/>
</dbReference>
<dbReference type="Proteomes" id="UP001159042">
    <property type="component" value="Unassembled WGS sequence"/>
</dbReference>
<evidence type="ECO:0000313" key="3">
    <source>
        <dbReference type="EMBL" id="KAJ8910033.1"/>
    </source>
</evidence>
<dbReference type="PANTHER" id="PTHR31921">
    <property type="entry name" value="PROTEIN DPCD"/>
    <property type="match status" value="1"/>
</dbReference>
<accession>A0AAV8V778</accession>